<organism evidence="1 2">
    <name type="scientific">Methylomonas rosea</name>
    <dbReference type="NCBI Taxonomy" id="2952227"/>
    <lineage>
        <taxon>Bacteria</taxon>
        <taxon>Pseudomonadati</taxon>
        <taxon>Pseudomonadota</taxon>
        <taxon>Gammaproteobacteria</taxon>
        <taxon>Methylococcales</taxon>
        <taxon>Methylococcaceae</taxon>
        <taxon>Methylomonas</taxon>
    </lineage>
</organism>
<proteinExistence type="predicted"/>
<dbReference type="RefSeq" id="WP_256607527.1">
    <property type="nucleotide sequence ID" value="NZ_JANIBL010000042.1"/>
</dbReference>
<dbReference type="Proteomes" id="UP001524570">
    <property type="component" value="Unassembled WGS sequence"/>
</dbReference>
<gene>
    <name evidence="1" type="ORF">NP589_13870</name>
</gene>
<comment type="caution">
    <text evidence="1">The sequence shown here is derived from an EMBL/GenBank/DDBJ whole genome shotgun (WGS) entry which is preliminary data.</text>
</comment>
<evidence type="ECO:0000313" key="1">
    <source>
        <dbReference type="EMBL" id="MCQ8118520.1"/>
    </source>
</evidence>
<sequence>MQSTTEKKPTEFFPKPLAVRAAQAALIIAPFISNAQAELIFDGMRGGEKNHFMQVVIDLADRIDVMALTDEQEGKGADAMVYLHYFRGGSSWFITEKDVAGNVDQAFGYTVLNGNDQCAELGYISIRELISHGVELDLYFTPRSLADIKAEREKRAA</sequence>
<evidence type="ECO:0000313" key="2">
    <source>
        <dbReference type="Proteomes" id="UP001524570"/>
    </source>
</evidence>
<protein>
    <submittedName>
        <fullName evidence="1">DUF2958 domain-containing protein</fullName>
    </submittedName>
</protein>
<keyword evidence="2" id="KW-1185">Reference proteome</keyword>
<reference evidence="1 2" key="1">
    <citation type="submission" date="2022-07" db="EMBL/GenBank/DDBJ databases">
        <title>Methylomonas rivi sp. nov., Methylomonas rosea sp. nov., Methylomonas aureus sp. nov. and Methylomonas subterranea sp. nov., four novel methanotrophs isolated from a freshwater creek and the deep terrestrial subsurface.</title>
        <authorList>
            <person name="Abin C."/>
            <person name="Sankaranarayanan K."/>
            <person name="Garner C."/>
            <person name="Sindelar R."/>
            <person name="Kotary K."/>
            <person name="Garner R."/>
            <person name="Barclay S."/>
            <person name="Lawson P."/>
            <person name="Krumholz L."/>
        </authorList>
    </citation>
    <scope>NUCLEOTIDE SEQUENCE [LARGE SCALE GENOMIC DNA]</scope>
    <source>
        <strain evidence="1 2">WSC-7</strain>
    </source>
</reference>
<accession>A0ABT1TUR5</accession>
<dbReference type="EMBL" id="JANIBL010000042">
    <property type="protein sequence ID" value="MCQ8118520.1"/>
    <property type="molecule type" value="Genomic_DNA"/>
</dbReference>
<name>A0ABT1TUR5_9GAMM</name>